<proteinExistence type="predicted"/>
<reference evidence="2" key="1">
    <citation type="submission" date="2017-09" db="EMBL/GenBank/DDBJ databases">
        <title>Depth-based differentiation of microbial function through sediment-hosted aquifers and enrichment of novel symbionts in the deep terrestrial subsurface.</title>
        <authorList>
            <person name="Probst A.J."/>
            <person name="Ladd B."/>
            <person name="Jarett J.K."/>
            <person name="Geller-Mcgrath D.E."/>
            <person name="Sieber C.M.K."/>
            <person name="Emerson J.B."/>
            <person name="Anantharaman K."/>
            <person name="Thomas B.C."/>
            <person name="Malmstrom R."/>
            <person name="Stieglmeier M."/>
            <person name="Klingl A."/>
            <person name="Woyke T."/>
            <person name="Ryan C.M."/>
            <person name="Banfield J.F."/>
        </authorList>
    </citation>
    <scope>NUCLEOTIDE SEQUENCE [LARGE SCALE GENOMIC DNA]</scope>
</reference>
<evidence type="ECO:0000313" key="1">
    <source>
        <dbReference type="EMBL" id="PJA02161.1"/>
    </source>
</evidence>
<dbReference type="AlphaFoldDB" id="A0A2M7VJX9"/>
<accession>A0A2M7VJX9</accession>
<name>A0A2M7VJX9_9BACT</name>
<organism evidence="1 2">
    <name type="scientific">bacterium (Candidatus Gribaldobacteria) CG_4_10_14_0_2_um_filter_36_18</name>
    <dbReference type="NCBI Taxonomy" id="2014264"/>
    <lineage>
        <taxon>Bacteria</taxon>
        <taxon>Candidatus Gribaldobacteria</taxon>
    </lineage>
</organism>
<sequence>MSIVLFRQSKKQELETILWTIKNHKLLEKFCDSIIYPKLSKKLWQMIINDNDMFSNSREPVRKYLEKTNQLVLEKNIKQTVIPLWRKIEKKFFTKIRNILNLNLLPKYICYLTRYGGGGTFNPPDTMWVQVNKKNKNDIRYFTYTVAHEIIHILLEEKYKGKSHEEKEKEVDNVLIKTGLFK</sequence>
<evidence type="ECO:0000313" key="2">
    <source>
        <dbReference type="Proteomes" id="UP000231469"/>
    </source>
</evidence>
<dbReference type="Proteomes" id="UP000231469">
    <property type="component" value="Unassembled WGS sequence"/>
</dbReference>
<dbReference type="EMBL" id="PFPS01000092">
    <property type="protein sequence ID" value="PJA02161.1"/>
    <property type="molecule type" value="Genomic_DNA"/>
</dbReference>
<protein>
    <submittedName>
        <fullName evidence="1">Uncharacterized protein</fullName>
    </submittedName>
</protein>
<gene>
    <name evidence="1" type="ORF">COX73_02265</name>
</gene>
<comment type="caution">
    <text evidence="1">The sequence shown here is derived from an EMBL/GenBank/DDBJ whole genome shotgun (WGS) entry which is preliminary data.</text>
</comment>